<dbReference type="Gene3D" id="3.10.310.70">
    <property type="match status" value="1"/>
</dbReference>
<reference evidence="2 3" key="1">
    <citation type="journal article" date="2024" name="J Genomics">
        <title>Draft genome sequencing and assembly of Favolaschia claudopus CIRM-BRFM 2984 isolated from oak limbs.</title>
        <authorList>
            <person name="Navarro D."/>
            <person name="Drula E."/>
            <person name="Chaduli D."/>
            <person name="Cazenave R."/>
            <person name="Ahrendt S."/>
            <person name="Wang J."/>
            <person name="Lipzen A."/>
            <person name="Daum C."/>
            <person name="Barry K."/>
            <person name="Grigoriev I.V."/>
            <person name="Favel A."/>
            <person name="Rosso M.N."/>
            <person name="Martin F."/>
        </authorList>
    </citation>
    <scope>NUCLEOTIDE SEQUENCE [LARGE SCALE GENOMIC DNA]</scope>
    <source>
        <strain evidence="2 3">CIRM-BRFM 2984</strain>
    </source>
</reference>
<dbReference type="EMBL" id="JAWWNJ010000001">
    <property type="protein sequence ID" value="KAK7064798.1"/>
    <property type="molecule type" value="Genomic_DNA"/>
</dbReference>
<dbReference type="InterPro" id="IPR011059">
    <property type="entry name" value="Metal-dep_hydrolase_composite"/>
</dbReference>
<evidence type="ECO:0000259" key="1">
    <source>
        <dbReference type="Pfam" id="PF07969"/>
    </source>
</evidence>
<dbReference type="Pfam" id="PF07969">
    <property type="entry name" value="Amidohydro_3"/>
    <property type="match status" value="1"/>
</dbReference>
<dbReference type="SUPFAM" id="SSF51556">
    <property type="entry name" value="Metallo-dependent hydrolases"/>
    <property type="match status" value="1"/>
</dbReference>
<dbReference type="AlphaFoldDB" id="A0AAW0EJN9"/>
<dbReference type="PANTHER" id="PTHR22642">
    <property type="entry name" value="IMIDAZOLONEPROPIONASE"/>
    <property type="match status" value="1"/>
</dbReference>
<name>A0AAW0EJN9_9AGAR</name>
<dbReference type="PANTHER" id="PTHR22642:SF21">
    <property type="entry name" value="PERIPLASMIC PROTEIN"/>
    <property type="match status" value="1"/>
</dbReference>
<dbReference type="SUPFAM" id="SSF51338">
    <property type="entry name" value="Composite domain of metallo-dependent hydrolases"/>
    <property type="match status" value="1"/>
</dbReference>
<keyword evidence="3" id="KW-1185">Reference proteome</keyword>
<protein>
    <submittedName>
        <fullName evidence="2">Amidohydrolase family protein</fullName>
    </submittedName>
</protein>
<dbReference type="InterPro" id="IPR013108">
    <property type="entry name" value="Amidohydro_3"/>
</dbReference>
<evidence type="ECO:0000313" key="3">
    <source>
        <dbReference type="Proteomes" id="UP001362999"/>
    </source>
</evidence>
<accession>A0AAW0EJN9</accession>
<comment type="caution">
    <text evidence="2">The sequence shown here is derived from an EMBL/GenBank/DDBJ whole genome shotgun (WGS) entry which is preliminary data.</text>
</comment>
<evidence type="ECO:0000313" key="2">
    <source>
        <dbReference type="EMBL" id="KAK7064798.1"/>
    </source>
</evidence>
<gene>
    <name evidence="2" type="ORF">R3P38DRAFT_2826453</name>
</gene>
<dbReference type="InterPro" id="IPR032466">
    <property type="entry name" value="Metal_Hydrolase"/>
</dbReference>
<proteinExistence type="predicted"/>
<dbReference type="Gene3D" id="3.20.20.140">
    <property type="entry name" value="Metal-dependent hydrolases"/>
    <property type="match status" value="2"/>
</dbReference>
<dbReference type="GO" id="GO:0016810">
    <property type="term" value="F:hydrolase activity, acting on carbon-nitrogen (but not peptide) bonds"/>
    <property type="evidence" value="ECO:0007669"/>
    <property type="project" value="InterPro"/>
</dbReference>
<sequence>MSHPSGEDSSQLSDIRAHYQDGSLKGDIILSNGRIHTMNAANQIVSVVAVRAGKIVYAGNDESEAARQFLQPPRIVDLHNRLAIPGLIDCHNHIVLFGNRPGHHTPLENASSIADVQETYRERAQTVPDGQFITTIGGFHPGQFRERRLPTLAELDQAVPNHPAFVSFGFSGSAATNTLGKAFFTGVTIGTDGSIAEGDENGKALLALRQQLTFDDRKRGVRDAMAYAVSLGVTTHLDQGAFPASNTPSDGSGHEDNNTMHLPFLSVYNDGDATIRLRINFLTMDATSDTPTLTARIQNAFRFFGNDMVRTGSMGEFVTVDYAGGPVFDVAIREVREAGWRLEVHSITPTDYQTQVEAFEQLDAEMSIKDLRWVIAHVPFILDDFIVRLKTLGCGVNLSSYQYLNTLNGIVSPAGPPYRSIVDSGIHAGIGGDGMQIAMLNPWVQLYYATTGKNAQGDIVNPNQQITRQEALHLYTQANQWLLGKPDEDLLGALEVGRLGDLVVLSDDYFSVSDEDLKKLKSVLTVVGGVVVHATDEFQSLRISQDTAQLTSPSNQRSSCISM</sequence>
<organism evidence="2 3">
    <name type="scientific">Favolaschia claudopus</name>
    <dbReference type="NCBI Taxonomy" id="2862362"/>
    <lineage>
        <taxon>Eukaryota</taxon>
        <taxon>Fungi</taxon>
        <taxon>Dikarya</taxon>
        <taxon>Basidiomycota</taxon>
        <taxon>Agaricomycotina</taxon>
        <taxon>Agaricomycetes</taxon>
        <taxon>Agaricomycetidae</taxon>
        <taxon>Agaricales</taxon>
        <taxon>Marasmiineae</taxon>
        <taxon>Mycenaceae</taxon>
        <taxon>Favolaschia</taxon>
    </lineage>
</organism>
<dbReference type="Proteomes" id="UP001362999">
    <property type="component" value="Unassembled WGS sequence"/>
</dbReference>
<feature type="domain" description="Amidohydrolase 3" evidence="1">
    <location>
        <begin position="74"/>
        <end position="533"/>
    </location>
</feature>
<dbReference type="Gene3D" id="2.30.40.10">
    <property type="entry name" value="Urease, subunit C, domain 1"/>
    <property type="match status" value="2"/>
</dbReference>